<dbReference type="InterPro" id="IPR032852">
    <property type="entry name" value="ALKBH2"/>
</dbReference>
<reference evidence="3 4" key="1">
    <citation type="journal article" date="2018" name="Mol. Biol. Evol.">
        <title>Broad Genomic Sampling Reveals a Smut Pathogenic Ancestry of the Fungal Clade Ustilaginomycotina.</title>
        <authorList>
            <person name="Kijpornyongpan T."/>
            <person name="Mondo S.J."/>
            <person name="Barry K."/>
            <person name="Sandor L."/>
            <person name="Lee J."/>
            <person name="Lipzen A."/>
            <person name="Pangilinan J."/>
            <person name="LaButti K."/>
            <person name="Hainaut M."/>
            <person name="Henrissat B."/>
            <person name="Grigoriev I.V."/>
            <person name="Spatafora J.W."/>
            <person name="Aime M.C."/>
        </authorList>
    </citation>
    <scope>NUCLEOTIDE SEQUENCE [LARGE SCALE GENOMIC DNA]</scope>
    <source>
        <strain evidence="3 4">MCA 4658</strain>
    </source>
</reference>
<dbReference type="STRING" id="1522189.A0A316VUE6"/>
<feature type="region of interest" description="Disordered" evidence="1">
    <location>
        <begin position="20"/>
        <end position="67"/>
    </location>
</feature>
<dbReference type="PANTHER" id="PTHR31573:SF4">
    <property type="entry name" value="FE2OG DIOXYGENASE DOMAIN-CONTAINING PROTEIN"/>
    <property type="match status" value="1"/>
</dbReference>
<dbReference type="Proteomes" id="UP000245783">
    <property type="component" value="Unassembled WGS sequence"/>
</dbReference>
<feature type="compositionally biased region" description="Basic residues" evidence="1">
    <location>
        <begin position="898"/>
        <end position="908"/>
    </location>
</feature>
<dbReference type="AlphaFoldDB" id="A0A316VUE6"/>
<feature type="region of interest" description="Disordered" evidence="1">
    <location>
        <begin position="157"/>
        <end position="194"/>
    </location>
</feature>
<dbReference type="RefSeq" id="XP_025368379.1">
    <property type="nucleotide sequence ID" value="XM_025516275.1"/>
</dbReference>
<dbReference type="EMBL" id="KZ819397">
    <property type="protein sequence ID" value="PWN41219.1"/>
    <property type="molecule type" value="Genomic_DNA"/>
</dbReference>
<dbReference type="GeneID" id="37038145"/>
<feature type="domain" description="Alpha-ketoglutarate-dependent dioxygenase AlkB-like" evidence="2">
    <location>
        <begin position="588"/>
        <end position="682"/>
    </location>
</feature>
<dbReference type="GO" id="GO:0006307">
    <property type="term" value="P:DNA alkylation repair"/>
    <property type="evidence" value="ECO:0007669"/>
    <property type="project" value="TreeGrafter"/>
</dbReference>
<protein>
    <recommendedName>
        <fullName evidence="2">Alpha-ketoglutarate-dependent dioxygenase AlkB-like domain-containing protein</fullName>
    </recommendedName>
</protein>
<name>A0A316VUE6_9BASI</name>
<dbReference type="InParanoid" id="A0A316VUE6"/>
<accession>A0A316VUE6</accession>
<evidence type="ECO:0000313" key="4">
    <source>
        <dbReference type="Proteomes" id="UP000245783"/>
    </source>
</evidence>
<dbReference type="GO" id="GO:0035516">
    <property type="term" value="F:broad specificity oxidative DNA demethylase activity"/>
    <property type="evidence" value="ECO:0007669"/>
    <property type="project" value="TreeGrafter"/>
</dbReference>
<feature type="region of interest" description="Disordered" evidence="1">
    <location>
        <begin position="845"/>
        <end position="913"/>
    </location>
</feature>
<dbReference type="InterPro" id="IPR027450">
    <property type="entry name" value="AlkB-like"/>
</dbReference>
<dbReference type="SUPFAM" id="SSF51197">
    <property type="entry name" value="Clavaminate synthase-like"/>
    <property type="match status" value="1"/>
</dbReference>
<feature type="compositionally biased region" description="Low complexity" evidence="1">
    <location>
        <begin position="860"/>
        <end position="877"/>
    </location>
</feature>
<dbReference type="PANTHER" id="PTHR31573">
    <property type="entry name" value="ALPHA-KETOGLUTARATE-DEPENDENT DIOXYGENASE ALKB HOMOLOG 2"/>
    <property type="match status" value="1"/>
</dbReference>
<dbReference type="Gene3D" id="2.60.120.590">
    <property type="entry name" value="Alpha-ketoglutarate-dependent dioxygenase AlkB-like"/>
    <property type="match status" value="1"/>
</dbReference>
<feature type="compositionally biased region" description="Polar residues" evidence="1">
    <location>
        <begin position="40"/>
        <end position="51"/>
    </location>
</feature>
<dbReference type="InterPro" id="IPR037151">
    <property type="entry name" value="AlkB-like_sf"/>
</dbReference>
<organism evidence="3 4">
    <name type="scientific">Ceraceosorus guamensis</name>
    <dbReference type="NCBI Taxonomy" id="1522189"/>
    <lineage>
        <taxon>Eukaryota</taxon>
        <taxon>Fungi</taxon>
        <taxon>Dikarya</taxon>
        <taxon>Basidiomycota</taxon>
        <taxon>Ustilaginomycotina</taxon>
        <taxon>Exobasidiomycetes</taxon>
        <taxon>Ceraceosorales</taxon>
        <taxon>Ceraceosoraceae</taxon>
        <taxon>Ceraceosorus</taxon>
    </lineage>
</organism>
<proteinExistence type="predicted"/>
<dbReference type="OrthoDB" id="2163491at2759"/>
<keyword evidence="4" id="KW-1185">Reference proteome</keyword>
<evidence type="ECO:0000259" key="2">
    <source>
        <dbReference type="Pfam" id="PF13532"/>
    </source>
</evidence>
<dbReference type="GO" id="GO:0008198">
    <property type="term" value="F:ferrous iron binding"/>
    <property type="evidence" value="ECO:0007669"/>
    <property type="project" value="TreeGrafter"/>
</dbReference>
<dbReference type="Pfam" id="PF13532">
    <property type="entry name" value="2OG-FeII_Oxy_2"/>
    <property type="match status" value="1"/>
</dbReference>
<sequence length="931" mass="104124">MKLLFDKTGSVAHVPSRLHERAASQVKQHEHVGRECDGDTATTRQIPQSSVVEADPAPPVHEDSKSCPPVWAETRQELCETLQYFRSYHGGSYAQGATPINSALVNKARSKADSVFRDTVPLGYLLGAYGSQRDAWASGGRVSLTDDRNLCPSIMVHRGGKSVSEPGDDTIDQSLPPDDTSPSSAKQALPSPASDPIQRFRLADDQSEHDGRVAGLIQSYEQRRPIVLILASDYPLCDFQHPWPFAVLGWYRITLAWPEKESGVDGKEGHVRWKFRFEWIGAQGAPWWLETPARESPEPPAPSKEVPAESHLQDSILAREDTVAAKRAAFSDVTRKVRRNAALISLYTPSLCYDHSTIKCRSCNRDSPTVYRVWLCLNTGCPKFWKRRDGARSLDPVFSQLRFHETFLCTTERDQEQFQIPFDVAPPQPSSSSIQTADDIRGWHCPRCHRLSARQFAQYRFCPTCSNIRVPELELVPLPLVSALTPLIEDAKVHSHAGIETSTRRTEDGLQITTWALPMCLGGGRIHVVQREDGAEVEADDIYMLSQRSITSTGVNDEKSWKDVIRFRRHPLTCHSMKSTLLSQQFTFNYGAEYKHAVKLDTTPMEQAPQSAKSAMALIEARVRAANLCSKQEPFNELYPVRYVESQQMNYHDDGEPGLGPVVASLSLGVTATMSFRLKAKYARGGQNDVTKTIHHPESSTTASHVVWDKPIQEQVKEEVGEVAGDFTEWHTTLDMESVAQNALLNARSEPEIDAEQRLEAMVEAECAMSEVPQISQHNRVLLSVPLKHGSVCIQEGHRLQKFVEHAVEPLSATGSSGAGGLRFAFTARAIYPRKSKKRPRIKLLLKPKPEHEEVESAASRQQQQQRQQPSPGQQQPTALEQKTSLPCKRLGNDYEKKLHRKKKKTTGLHKMPKDLMKISSFVLGSTRRPT</sequence>
<dbReference type="GO" id="GO:0051747">
    <property type="term" value="F:cytosine C-5 DNA demethylase activity"/>
    <property type="evidence" value="ECO:0007669"/>
    <property type="project" value="TreeGrafter"/>
</dbReference>
<evidence type="ECO:0000256" key="1">
    <source>
        <dbReference type="SAM" id="MobiDB-lite"/>
    </source>
</evidence>
<feature type="compositionally biased region" description="Basic and acidic residues" evidence="1">
    <location>
        <begin position="20"/>
        <end position="37"/>
    </location>
</feature>
<evidence type="ECO:0000313" key="3">
    <source>
        <dbReference type="EMBL" id="PWN41219.1"/>
    </source>
</evidence>
<gene>
    <name evidence="3" type="ORF">IE81DRAFT_348566</name>
</gene>